<sequence>MSGTRFEELEVWRRARELTARVYMLTRNGALARDTALCRQMCRSAVSVMSNIAEGYERGGNRKLVNFLSMAKGSAGELRSQCYVVEDAGLLDSDQAEQLRRDCLVLSRMLAGFIRYLQRGDYKGHKFRSRKTVSP</sequence>
<dbReference type="InterPro" id="IPR012657">
    <property type="entry name" value="23S_rRNA-intervening_sequence"/>
</dbReference>
<dbReference type="STRING" id="108003.B1C78_10695"/>
<evidence type="ECO:0000313" key="2">
    <source>
        <dbReference type="Proteomes" id="UP000189462"/>
    </source>
</evidence>
<name>A0A1V3NFD5_9GAMM</name>
<evidence type="ECO:0000313" key="1">
    <source>
        <dbReference type="EMBL" id="OOG23588.1"/>
    </source>
</evidence>
<dbReference type="OrthoDB" id="160990at2"/>
<organism evidence="1 2">
    <name type="scientific">Thioalkalivibrio denitrificans</name>
    <dbReference type="NCBI Taxonomy" id="108003"/>
    <lineage>
        <taxon>Bacteria</taxon>
        <taxon>Pseudomonadati</taxon>
        <taxon>Pseudomonadota</taxon>
        <taxon>Gammaproteobacteria</taxon>
        <taxon>Chromatiales</taxon>
        <taxon>Ectothiorhodospiraceae</taxon>
        <taxon>Thioalkalivibrio</taxon>
    </lineage>
</organism>
<comment type="caution">
    <text evidence="1">The sequence shown here is derived from an EMBL/GenBank/DDBJ whole genome shotgun (WGS) entry which is preliminary data.</text>
</comment>
<gene>
    <name evidence="1" type="ORF">B1C78_10695</name>
</gene>
<dbReference type="EMBL" id="MVBK01000060">
    <property type="protein sequence ID" value="OOG23588.1"/>
    <property type="molecule type" value="Genomic_DNA"/>
</dbReference>
<accession>A0A1V3NFD5</accession>
<reference evidence="1 2" key="1">
    <citation type="submission" date="2017-02" db="EMBL/GenBank/DDBJ databases">
        <title>Genomic diversity within the haloalkaliphilic genus Thioalkalivibrio.</title>
        <authorList>
            <person name="Ahn A.-C."/>
            <person name="Meier-Kolthoff J."/>
            <person name="Overmars L."/>
            <person name="Richter M."/>
            <person name="Woyke T."/>
            <person name="Sorokin D.Y."/>
            <person name="Muyzer G."/>
        </authorList>
    </citation>
    <scope>NUCLEOTIDE SEQUENCE [LARGE SCALE GENOMIC DNA]</scope>
    <source>
        <strain evidence="1 2">ALJD</strain>
    </source>
</reference>
<dbReference type="Gene3D" id="1.20.1440.60">
    <property type="entry name" value="23S rRNA-intervening sequence"/>
    <property type="match status" value="1"/>
</dbReference>
<dbReference type="AlphaFoldDB" id="A0A1V3NFD5"/>
<dbReference type="NCBIfam" id="TIGR02436">
    <property type="entry name" value="four helix bundle protein"/>
    <property type="match status" value="1"/>
</dbReference>
<dbReference type="SUPFAM" id="SSF158446">
    <property type="entry name" value="IVS-encoded protein-like"/>
    <property type="match status" value="1"/>
</dbReference>
<keyword evidence="2" id="KW-1185">Reference proteome</keyword>
<proteinExistence type="predicted"/>
<dbReference type="PANTHER" id="PTHR38471">
    <property type="entry name" value="FOUR HELIX BUNDLE PROTEIN"/>
    <property type="match status" value="1"/>
</dbReference>
<dbReference type="CDD" id="cd16377">
    <property type="entry name" value="23S_rRNA_IVP_like"/>
    <property type="match status" value="1"/>
</dbReference>
<dbReference type="InterPro" id="IPR036583">
    <property type="entry name" value="23S_rRNA_IVS_sf"/>
</dbReference>
<dbReference type="PANTHER" id="PTHR38471:SF2">
    <property type="entry name" value="FOUR HELIX BUNDLE PROTEIN"/>
    <property type="match status" value="1"/>
</dbReference>
<dbReference type="Pfam" id="PF05635">
    <property type="entry name" value="23S_rRNA_IVP"/>
    <property type="match status" value="1"/>
</dbReference>
<dbReference type="Proteomes" id="UP000189462">
    <property type="component" value="Unassembled WGS sequence"/>
</dbReference>
<protein>
    <submittedName>
        <fullName evidence="1">Four helix bundle protein</fullName>
    </submittedName>
</protein>